<dbReference type="SUPFAM" id="SSF54211">
    <property type="entry name" value="Ribosomal protein S5 domain 2-like"/>
    <property type="match status" value="1"/>
</dbReference>
<keyword evidence="4" id="KW-0378">Hydrolase</keyword>
<evidence type="ECO:0000256" key="5">
    <source>
        <dbReference type="ARBA" id="ARBA00022884"/>
    </source>
</evidence>
<dbReference type="Proteomes" id="UP001479436">
    <property type="component" value="Unassembled WGS sequence"/>
</dbReference>
<keyword evidence="2" id="KW-0540">Nuclease</keyword>
<keyword evidence="3" id="KW-0255">Endonuclease</keyword>
<evidence type="ECO:0000256" key="6">
    <source>
        <dbReference type="SAM" id="MobiDB-lite"/>
    </source>
</evidence>
<proteinExistence type="predicted"/>
<evidence type="ECO:0000313" key="8">
    <source>
        <dbReference type="Proteomes" id="UP001479436"/>
    </source>
</evidence>
<evidence type="ECO:0000256" key="2">
    <source>
        <dbReference type="ARBA" id="ARBA00022722"/>
    </source>
</evidence>
<sequence length="141" mass="16290">MGSRGIIINNDLFTLKARPWKSHETVLTRKTQEPIETFRVTYLVSKKKISKLAVVRNRVSRRLKQAAIKVMPEHAKSGFDYAFIPRLSVLDVEWNTLIEELKKSFRNSKLQGKSSPPPSMRNTYNGIRKEKRPVNNKPKGQ</sequence>
<dbReference type="InterPro" id="IPR020568">
    <property type="entry name" value="Ribosomal_Su5_D2-typ_SF"/>
</dbReference>
<reference evidence="7 8" key="1">
    <citation type="submission" date="2023-04" db="EMBL/GenBank/DDBJ databases">
        <title>Genome of Basidiobolus ranarum AG-B5.</title>
        <authorList>
            <person name="Stajich J.E."/>
            <person name="Carter-House D."/>
            <person name="Gryganskyi A."/>
        </authorList>
    </citation>
    <scope>NUCLEOTIDE SEQUENCE [LARGE SCALE GENOMIC DNA]</scope>
    <source>
        <strain evidence="7 8">AG-B5</strain>
    </source>
</reference>
<evidence type="ECO:0000313" key="7">
    <source>
        <dbReference type="EMBL" id="KAK9761580.1"/>
    </source>
</evidence>
<keyword evidence="8" id="KW-1185">Reference proteome</keyword>
<keyword evidence="5" id="KW-0694">RNA-binding</keyword>
<dbReference type="PANTHER" id="PTHR33992">
    <property type="entry name" value="RIBONUCLEASE P PROTEIN COMPONENT"/>
    <property type="match status" value="1"/>
</dbReference>
<feature type="compositionally biased region" description="Polar residues" evidence="6">
    <location>
        <begin position="107"/>
        <end position="125"/>
    </location>
</feature>
<gene>
    <name evidence="7" type="ORF">K7432_013422</name>
</gene>
<feature type="region of interest" description="Disordered" evidence="6">
    <location>
        <begin position="105"/>
        <end position="141"/>
    </location>
</feature>
<dbReference type="Gene3D" id="3.30.230.10">
    <property type="match status" value="1"/>
</dbReference>
<protein>
    <submittedName>
        <fullName evidence="7">Uncharacterized protein</fullName>
    </submittedName>
</protein>
<evidence type="ECO:0000256" key="1">
    <source>
        <dbReference type="ARBA" id="ARBA00022694"/>
    </source>
</evidence>
<keyword evidence="1" id="KW-0819">tRNA processing</keyword>
<accession>A0ABR2WJ95</accession>
<organism evidence="7 8">
    <name type="scientific">Basidiobolus ranarum</name>
    <dbReference type="NCBI Taxonomy" id="34480"/>
    <lineage>
        <taxon>Eukaryota</taxon>
        <taxon>Fungi</taxon>
        <taxon>Fungi incertae sedis</taxon>
        <taxon>Zoopagomycota</taxon>
        <taxon>Entomophthoromycotina</taxon>
        <taxon>Basidiobolomycetes</taxon>
        <taxon>Basidiobolales</taxon>
        <taxon>Basidiobolaceae</taxon>
        <taxon>Basidiobolus</taxon>
    </lineage>
</organism>
<name>A0ABR2WJ95_9FUNG</name>
<dbReference type="InterPro" id="IPR014721">
    <property type="entry name" value="Ribsml_uS5_D2-typ_fold_subgr"/>
</dbReference>
<comment type="caution">
    <text evidence="7">The sequence shown here is derived from an EMBL/GenBank/DDBJ whole genome shotgun (WGS) entry which is preliminary data.</text>
</comment>
<dbReference type="EMBL" id="JASJQH010001325">
    <property type="protein sequence ID" value="KAK9761580.1"/>
    <property type="molecule type" value="Genomic_DNA"/>
</dbReference>
<evidence type="ECO:0000256" key="3">
    <source>
        <dbReference type="ARBA" id="ARBA00022759"/>
    </source>
</evidence>
<evidence type="ECO:0000256" key="4">
    <source>
        <dbReference type="ARBA" id="ARBA00022801"/>
    </source>
</evidence>
<dbReference type="PANTHER" id="PTHR33992:SF1">
    <property type="entry name" value="RIBONUCLEASE P PROTEIN COMPONENT"/>
    <property type="match status" value="1"/>
</dbReference>
<dbReference type="InterPro" id="IPR000100">
    <property type="entry name" value="RNase_P"/>
</dbReference>
<dbReference type="Pfam" id="PF00825">
    <property type="entry name" value="Ribonuclease_P"/>
    <property type="match status" value="1"/>
</dbReference>